<dbReference type="Gene3D" id="2.60.120.560">
    <property type="entry name" value="Exo-inulinase, domain 1"/>
    <property type="match status" value="1"/>
</dbReference>
<protein>
    <recommendedName>
        <fullName evidence="2">3-keto-alpha-glucoside-1,2-lyase/3-keto-2-hydroxy-glucal hydratase domain-containing protein</fullName>
    </recommendedName>
</protein>
<dbReference type="InterPro" id="IPR010496">
    <property type="entry name" value="AL/BT2_dom"/>
</dbReference>
<proteinExistence type="predicted"/>
<accession>A0A518DUE5</accession>
<dbReference type="EMBL" id="CP036433">
    <property type="protein sequence ID" value="QDU95461.1"/>
    <property type="molecule type" value="Genomic_DNA"/>
</dbReference>
<dbReference type="AlphaFoldDB" id="A0A518DUE5"/>
<dbReference type="KEGG" id="lcre:Pla8534_32760"/>
<dbReference type="RefSeq" id="WP_145054199.1">
    <property type="nucleotide sequence ID" value="NZ_CP036433.1"/>
</dbReference>
<feature type="domain" description="3-keto-alpha-glucoside-1,2-lyase/3-keto-2-hydroxy-glucal hydratase" evidence="2">
    <location>
        <begin position="34"/>
        <end position="217"/>
    </location>
</feature>
<evidence type="ECO:0000259" key="2">
    <source>
        <dbReference type="Pfam" id="PF06439"/>
    </source>
</evidence>
<dbReference type="Proteomes" id="UP000317648">
    <property type="component" value="Chromosome"/>
</dbReference>
<dbReference type="GO" id="GO:0016787">
    <property type="term" value="F:hydrolase activity"/>
    <property type="evidence" value="ECO:0007669"/>
    <property type="project" value="InterPro"/>
</dbReference>
<feature type="chain" id="PRO_5021950167" description="3-keto-alpha-glucoside-1,2-lyase/3-keto-2-hydroxy-glucal hydratase domain-containing protein" evidence="1">
    <location>
        <begin position="31"/>
        <end position="222"/>
    </location>
</feature>
<feature type="signal peptide" evidence="1">
    <location>
        <begin position="1"/>
        <end position="30"/>
    </location>
</feature>
<evidence type="ECO:0000256" key="1">
    <source>
        <dbReference type="SAM" id="SignalP"/>
    </source>
</evidence>
<reference evidence="3 4" key="1">
    <citation type="submission" date="2019-02" db="EMBL/GenBank/DDBJ databases">
        <title>Deep-cultivation of Planctomycetes and their phenomic and genomic characterization uncovers novel biology.</title>
        <authorList>
            <person name="Wiegand S."/>
            <person name="Jogler M."/>
            <person name="Boedeker C."/>
            <person name="Pinto D."/>
            <person name="Vollmers J."/>
            <person name="Rivas-Marin E."/>
            <person name="Kohn T."/>
            <person name="Peeters S.H."/>
            <person name="Heuer A."/>
            <person name="Rast P."/>
            <person name="Oberbeckmann S."/>
            <person name="Bunk B."/>
            <person name="Jeske O."/>
            <person name="Meyerdierks A."/>
            <person name="Storesund J.E."/>
            <person name="Kallscheuer N."/>
            <person name="Luecker S."/>
            <person name="Lage O.M."/>
            <person name="Pohl T."/>
            <person name="Merkel B.J."/>
            <person name="Hornburger P."/>
            <person name="Mueller R.-W."/>
            <person name="Bruemmer F."/>
            <person name="Labrenz M."/>
            <person name="Spormann A.M."/>
            <person name="Op den Camp H."/>
            <person name="Overmann J."/>
            <person name="Amann R."/>
            <person name="Jetten M.S.M."/>
            <person name="Mascher T."/>
            <person name="Medema M.H."/>
            <person name="Devos D.P."/>
            <person name="Kaster A.-K."/>
            <person name="Ovreas L."/>
            <person name="Rohde M."/>
            <person name="Galperin M.Y."/>
            <person name="Jogler C."/>
        </authorList>
    </citation>
    <scope>NUCLEOTIDE SEQUENCE [LARGE SCALE GENOMIC DNA]</scope>
    <source>
        <strain evidence="3 4">Pla85_3_4</strain>
    </source>
</reference>
<evidence type="ECO:0000313" key="3">
    <source>
        <dbReference type="EMBL" id="QDU95461.1"/>
    </source>
</evidence>
<organism evidence="3 4">
    <name type="scientific">Lignipirellula cremea</name>
    <dbReference type="NCBI Taxonomy" id="2528010"/>
    <lineage>
        <taxon>Bacteria</taxon>
        <taxon>Pseudomonadati</taxon>
        <taxon>Planctomycetota</taxon>
        <taxon>Planctomycetia</taxon>
        <taxon>Pirellulales</taxon>
        <taxon>Pirellulaceae</taxon>
        <taxon>Lignipirellula</taxon>
    </lineage>
</organism>
<gene>
    <name evidence="3" type="ORF">Pla8534_32760</name>
</gene>
<sequence length="222" mass="24493" precursor="true">MKFENQSFMAIAGRPMLMLILALGAGVAGAEEKFTDLLPGEELATHWETAGNWSLDKQGVVSLTPRDGEKGWSRFDAYLWSKEQYRDFQIEFDYAVQPSGNSGFYFHVGDKAKPVSDGIEVQIYESHAKGPGKKLTDHDSGGVIPGIPPTSNAAKPAGEWNHFDITVQGKTLTIKLNNETVNVVQLGEGRLAGRPETGWIGFQDHGLPLRLRKIRIRNLQGE</sequence>
<dbReference type="Pfam" id="PF06439">
    <property type="entry name" value="3keto-disac_hyd"/>
    <property type="match status" value="1"/>
</dbReference>
<name>A0A518DUE5_9BACT</name>
<dbReference type="OrthoDB" id="53343at2"/>
<keyword evidence="1" id="KW-0732">Signal</keyword>
<keyword evidence="4" id="KW-1185">Reference proteome</keyword>
<evidence type="ECO:0000313" key="4">
    <source>
        <dbReference type="Proteomes" id="UP000317648"/>
    </source>
</evidence>